<dbReference type="Gene3D" id="3.40.630.30">
    <property type="match status" value="1"/>
</dbReference>
<organism evidence="5 6">
    <name type="scientific">Podarcis muralis</name>
    <name type="common">Wall lizard</name>
    <name type="synonym">Lacerta muralis</name>
    <dbReference type="NCBI Taxonomy" id="64176"/>
    <lineage>
        <taxon>Eukaryota</taxon>
        <taxon>Metazoa</taxon>
        <taxon>Chordata</taxon>
        <taxon>Craniata</taxon>
        <taxon>Vertebrata</taxon>
        <taxon>Euteleostomi</taxon>
        <taxon>Lepidosauria</taxon>
        <taxon>Squamata</taxon>
        <taxon>Bifurcata</taxon>
        <taxon>Unidentata</taxon>
        <taxon>Episquamata</taxon>
        <taxon>Laterata</taxon>
        <taxon>Lacertibaenia</taxon>
        <taxon>Lacertidae</taxon>
        <taxon>Podarcis</taxon>
    </lineage>
</organism>
<evidence type="ECO:0000256" key="1">
    <source>
        <dbReference type="ARBA" id="ARBA00022679"/>
    </source>
</evidence>
<dbReference type="PROSITE" id="PS51186">
    <property type="entry name" value="GNAT"/>
    <property type="match status" value="1"/>
</dbReference>
<dbReference type="SUPFAM" id="SSF55729">
    <property type="entry name" value="Acyl-CoA N-acyltransferases (Nat)"/>
    <property type="match status" value="1"/>
</dbReference>
<dbReference type="InterPro" id="IPR000182">
    <property type="entry name" value="GNAT_dom"/>
</dbReference>
<dbReference type="InterPro" id="IPR015938">
    <property type="entry name" value="Glycine_N-acyltransferase_N"/>
</dbReference>
<evidence type="ECO:0000313" key="6">
    <source>
        <dbReference type="Proteomes" id="UP000472272"/>
    </source>
</evidence>
<reference evidence="5 6" key="1">
    <citation type="journal article" date="2019" name="Proc. Natl. Acad. Sci. U.S.A.">
        <title>Regulatory changes in pterin and carotenoid genes underlie balanced color polymorphisms in the wall lizard.</title>
        <authorList>
            <person name="Andrade P."/>
            <person name="Pinho C."/>
            <person name="Perez I de Lanuza G."/>
            <person name="Afonso S."/>
            <person name="Brejcha J."/>
            <person name="Rubin C.J."/>
            <person name="Wallerman O."/>
            <person name="Pereira P."/>
            <person name="Sabatino S.J."/>
            <person name="Bellati A."/>
            <person name="Pellitteri-Rosa D."/>
            <person name="Bosakova Z."/>
            <person name="Bunikis I."/>
            <person name="Carretero M.A."/>
            <person name="Feiner N."/>
            <person name="Marsik P."/>
            <person name="Pauperio F."/>
            <person name="Salvi D."/>
            <person name="Soler L."/>
            <person name="While G.M."/>
            <person name="Uller T."/>
            <person name="Font E."/>
            <person name="Andersson L."/>
            <person name="Carneiro M."/>
        </authorList>
    </citation>
    <scope>NUCLEOTIDE SEQUENCE</scope>
</reference>
<dbReference type="Proteomes" id="UP000472272">
    <property type="component" value="Chromosome 1"/>
</dbReference>
<proteinExistence type="inferred from homology"/>
<dbReference type="EC" id="2.3.1.-" evidence="3"/>
<sequence length="291" mass="32642">MLILSCPSKLRFLEGLLKKSLPQTLQVYGEVMNINRGNPVGHEVIVDSWPDFKAVLTRPQRGVIAFVQRVAQWVEHEPLNVRVIVWSPRLGKEIPALQGVELDDPRGPFQLCDPLILWEVLGGMSVGNAVCSLTAIPYFIYLNLPPHCSSFCSPRLDPGFTFSSLNSSHIDLLNETWHYGGSEHSRKYLANMVRCFPSTCILDSNGHPISWIIMESWGASAHSYTLPSHRQRGYSSMVQRAHGMRVHAAGFPVYGHVALDNTPQHKLMDSLGFQRLSELCHYCIHSPRACT</sequence>
<name>A0A670IYM0_PODMU</name>
<accession>A0A670IYM0</accession>
<keyword evidence="6" id="KW-1185">Reference proteome</keyword>
<protein>
    <recommendedName>
        <fullName evidence="3">Glycine N-acyltransferase-like protein</fullName>
        <ecNumber evidence="3">2.3.1.-</ecNumber>
    </recommendedName>
</protein>
<dbReference type="GO" id="GO:0047961">
    <property type="term" value="F:glycine N-acyltransferase activity"/>
    <property type="evidence" value="ECO:0007669"/>
    <property type="project" value="InterPro"/>
</dbReference>
<dbReference type="PANTHER" id="PTHR15298">
    <property type="entry name" value="L-COA N-ACYLTRANSFERASE-RELATED"/>
    <property type="match status" value="1"/>
</dbReference>
<dbReference type="InterPro" id="IPR016181">
    <property type="entry name" value="Acyl_CoA_acyltransferase"/>
</dbReference>
<dbReference type="AlphaFoldDB" id="A0A670IYM0"/>
<reference evidence="5" key="2">
    <citation type="submission" date="2025-08" db="UniProtKB">
        <authorList>
            <consortium name="Ensembl"/>
        </authorList>
    </citation>
    <scope>IDENTIFICATION</scope>
</reference>
<evidence type="ECO:0000256" key="2">
    <source>
        <dbReference type="ARBA" id="ARBA00023315"/>
    </source>
</evidence>
<feature type="domain" description="N-acetyltransferase" evidence="4">
    <location>
        <begin position="160"/>
        <end position="291"/>
    </location>
</feature>
<evidence type="ECO:0000256" key="3">
    <source>
        <dbReference type="RuleBase" id="RU368002"/>
    </source>
</evidence>
<dbReference type="InterPro" id="IPR010313">
    <property type="entry name" value="Glycine_N-acyltransferase"/>
</dbReference>
<dbReference type="OMA" id="CHMMILE"/>
<dbReference type="Pfam" id="PF08444">
    <property type="entry name" value="Gly_acyl_tr_C"/>
    <property type="match status" value="1"/>
</dbReference>
<keyword evidence="2 3" id="KW-0012">Acyltransferase</keyword>
<evidence type="ECO:0000313" key="5">
    <source>
        <dbReference type="Ensembl" id="ENSPMRP00000016886.1"/>
    </source>
</evidence>
<dbReference type="GO" id="GO:0005739">
    <property type="term" value="C:mitochondrion"/>
    <property type="evidence" value="ECO:0007669"/>
    <property type="project" value="InterPro"/>
</dbReference>
<dbReference type="GeneTree" id="ENSGT00950000183133"/>
<evidence type="ECO:0000259" key="4">
    <source>
        <dbReference type="PROSITE" id="PS51186"/>
    </source>
</evidence>
<dbReference type="Pfam" id="PF06021">
    <property type="entry name" value="Gly_acyl_tr_N"/>
    <property type="match status" value="2"/>
</dbReference>
<dbReference type="InterPro" id="IPR013652">
    <property type="entry name" value="Glycine_N-acyltransferase_C"/>
</dbReference>
<reference evidence="5" key="3">
    <citation type="submission" date="2025-09" db="UniProtKB">
        <authorList>
            <consortium name="Ensembl"/>
        </authorList>
    </citation>
    <scope>IDENTIFICATION</scope>
</reference>
<comment type="similarity">
    <text evidence="3">Belongs to the glycine N-acyltransferase family.</text>
</comment>
<dbReference type="Ensembl" id="ENSPMRT00000017994.1">
    <property type="protein sequence ID" value="ENSPMRP00000016886.1"/>
    <property type="gene ID" value="ENSPMRG00000011214.1"/>
</dbReference>
<keyword evidence="1 3" id="KW-0808">Transferase</keyword>
<dbReference type="PANTHER" id="PTHR15298:SF1">
    <property type="entry name" value="GLYCINE N-ACYLTRANSFERASE-LIKE PROTEIN"/>
    <property type="match status" value="1"/>
</dbReference>